<evidence type="ECO:0000313" key="2">
    <source>
        <dbReference type="Proteomes" id="UP000231464"/>
    </source>
</evidence>
<name>A0A2M6WAF3_9BACT</name>
<dbReference type="Proteomes" id="UP000231464">
    <property type="component" value="Unassembled WGS sequence"/>
</dbReference>
<dbReference type="AlphaFoldDB" id="A0A2M6WAF3"/>
<reference evidence="2" key="1">
    <citation type="submission" date="2017-09" db="EMBL/GenBank/DDBJ databases">
        <title>Depth-based differentiation of microbial function through sediment-hosted aquifers and enrichment of novel symbionts in the deep terrestrial subsurface.</title>
        <authorList>
            <person name="Probst A.J."/>
            <person name="Ladd B."/>
            <person name="Jarett J.K."/>
            <person name="Geller-Mcgrath D.E."/>
            <person name="Sieber C.M.K."/>
            <person name="Emerson J.B."/>
            <person name="Anantharaman K."/>
            <person name="Thomas B.C."/>
            <person name="Malmstrom R."/>
            <person name="Stieglmeier M."/>
            <person name="Klingl A."/>
            <person name="Woyke T."/>
            <person name="Ryan C.M."/>
            <person name="Banfield J.F."/>
        </authorList>
    </citation>
    <scope>NUCLEOTIDE SEQUENCE [LARGE SCALE GENOMIC DNA]</scope>
</reference>
<dbReference type="EMBL" id="PFBP01000039">
    <property type="protein sequence ID" value="PIT89731.1"/>
    <property type="molecule type" value="Genomic_DNA"/>
</dbReference>
<accession>A0A2M6WAF3</accession>
<proteinExistence type="predicted"/>
<gene>
    <name evidence="1" type="ORF">COU23_02510</name>
</gene>
<sequence length="299" mass="35385">MDGKTTYAQSSDIKSRTYLEYRKDMKKKVIVELELLSWLQRVVKSDFDDKTAKIKKGGGDAFIWFLRKGGITREPDYEVFGKNNFKIELQYGQEINKKSISEDLEKIWKIINFKLQVLDFQHQLIDITKDRLSFLLQQVVDEEKIVSIIPNNLESFFRICFILDNINKIPKNSSLWLIYLLSFISKKTTTEELYKILYCIDFLYSKIELKKNELDKLVEATMSCQKLLSKYEQNNGIYKSNIKISPIDEIRYALFSINLLEDLTQDIIHYYKIDKLSPIQKIYQTINDLEKIIKHINNQ</sequence>
<comment type="caution">
    <text evidence="1">The sequence shown here is derived from an EMBL/GenBank/DDBJ whole genome shotgun (WGS) entry which is preliminary data.</text>
</comment>
<evidence type="ECO:0000313" key="1">
    <source>
        <dbReference type="EMBL" id="PIT89731.1"/>
    </source>
</evidence>
<organism evidence="1 2">
    <name type="scientific">Candidatus Kuenenbacteria bacterium CG10_big_fil_rev_8_21_14_0_10_36_11</name>
    <dbReference type="NCBI Taxonomy" id="1974618"/>
    <lineage>
        <taxon>Bacteria</taxon>
        <taxon>Candidatus Kueneniibacteriota</taxon>
    </lineage>
</organism>
<protein>
    <submittedName>
        <fullName evidence="1">Uncharacterized protein</fullName>
    </submittedName>
</protein>